<reference evidence="9 10" key="1">
    <citation type="submission" date="2020-08" db="EMBL/GenBank/DDBJ databases">
        <title>The Agave Microbiome: Exploring the role of microbial communities in plant adaptations to desert environments.</title>
        <authorList>
            <person name="Partida-Martinez L.P."/>
        </authorList>
    </citation>
    <scope>NUCLEOTIDE SEQUENCE [LARGE SCALE GENOMIC DNA]</scope>
    <source>
        <strain evidence="9 10">AS2.23</strain>
    </source>
</reference>
<feature type="transmembrane region" description="Helical" evidence="8">
    <location>
        <begin position="374"/>
        <end position="397"/>
    </location>
</feature>
<evidence type="ECO:0000313" key="9">
    <source>
        <dbReference type="EMBL" id="MBB2902681.1"/>
    </source>
</evidence>
<feature type="transmembrane region" description="Helical" evidence="8">
    <location>
        <begin position="89"/>
        <end position="107"/>
    </location>
</feature>
<feature type="transmembrane region" description="Helical" evidence="8">
    <location>
        <begin position="403"/>
        <end position="424"/>
    </location>
</feature>
<dbReference type="Proteomes" id="UP000533269">
    <property type="component" value="Unassembled WGS sequence"/>
</dbReference>
<feature type="transmembrane region" description="Helical" evidence="8">
    <location>
        <begin position="187"/>
        <end position="209"/>
    </location>
</feature>
<evidence type="ECO:0000256" key="6">
    <source>
        <dbReference type="ARBA" id="ARBA00022989"/>
    </source>
</evidence>
<name>A0A7W4TQN8_KINRA</name>
<dbReference type="NCBIfam" id="TIGR00797">
    <property type="entry name" value="matE"/>
    <property type="match status" value="1"/>
</dbReference>
<evidence type="ECO:0000256" key="2">
    <source>
        <dbReference type="ARBA" id="ARBA00010199"/>
    </source>
</evidence>
<keyword evidence="4" id="KW-1003">Cell membrane</keyword>
<dbReference type="PANTHER" id="PTHR42893">
    <property type="entry name" value="PROTEIN DETOXIFICATION 44, CHLOROPLASTIC-RELATED"/>
    <property type="match status" value="1"/>
</dbReference>
<feature type="transmembrane region" description="Helical" evidence="8">
    <location>
        <begin position="341"/>
        <end position="362"/>
    </location>
</feature>
<dbReference type="PIRSF" id="PIRSF006603">
    <property type="entry name" value="DinF"/>
    <property type="match status" value="1"/>
</dbReference>
<keyword evidence="7 8" id="KW-0472">Membrane</keyword>
<organism evidence="9 10">
    <name type="scientific">Kineococcus radiotolerans</name>
    <dbReference type="NCBI Taxonomy" id="131568"/>
    <lineage>
        <taxon>Bacteria</taxon>
        <taxon>Bacillati</taxon>
        <taxon>Actinomycetota</taxon>
        <taxon>Actinomycetes</taxon>
        <taxon>Kineosporiales</taxon>
        <taxon>Kineosporiaceae</taxon>
        <taxon>Kineococcus</taxon>
    </lineage>
</organism>
<evidence type="ECO:0000256" key="8">
    <source>
        <dbReference type="SAM" id="Phobius"/>
    </source>
</evidence>
<feature type="transmembrane region" description="Helical" evidence="8">
    <location>
        <begin position="39"/>
        <end position="63"/>
    </location>
</feature>
<evidence type="ECO:0000256" key="4">
    <source>
        <dbReference type="ARBA" id="ARBA00022475"/>
    </source>
</evidence>
<keyword evidence="3" id="KW-0813">Transport</keyword>
<dbReference type="GO" id="GO:0042910">
    <property type="term" value="F:xenobiotic transmembrane transporter activity"/>
    <property type="evidence" value="ECO:0007669"/>
    <property type="project" value="InterPro"/>
</dbReference>
<dbReference type="AlphaFoldDB" id="A0A7W4TQN8"/>
<dbReference type="Pfam" id="PF01554">
    <property type="entry name" value="MatE"/>
    <property type="match status" value="2"/>
</dbReference>
<sequence>MTPRDAEILRLAVPALGALVAEPLFLLADSAIVGRLGTLPLAGLGIAGAVLTTAVSVFVFLAYGTTASVARHLGAGDVRGALSRGVDGMWLALGLGVVTAVVTRSLSGPLVDVLGVSAAARPHALAYLYWSLLGLPGMLVVLAATGVLRGLQDTRTPLVVAGAGAALNVVLNLLLVHGAGWGVAGSAVGTATTQVLMALALAAVVARGVRATGARVRPHPLGVLRNALDGLPLLVRTVTLRAAALLTTFVAAAQGDAGIAAHQVANAVWTTTALALDALAIAAQALVGRALGAADVAGVRSTIRRMTQWGVGVGVLLGVVLVVTSPVVAGFFAPEPEVRRHLAAALVVLGVCLPAAGWVFVLDGVLIGAGDGRYLARAGVVTLACYVPAALAVLWLVPPGRAGLVWLWVAFAGVYTLARLVTLVRRERGGAWMVTGA</sequence>
<feature type="transmembrane region" description="Helical" evidence="8">
    <location>
        <begin position="309"/>
        <end position="329"/>
    </location>
</feature>
<evidence type="ECO:0000256" key="3">
    <source>
        <dbReference type="ARBA" id="ARBA00022448"/>
    </source>
</evidence>
<feature type="transmembrane region" description="Helical" evidence="8">
    <location>
        <begin position="12"/>
        <end position="33"/>
    </location>
</feature>
<dbReference type="PANTHER" id="PTHR42893:SF46">
    <property type="entry name" value="PROTEIN DETOXIFICATION 44, CHLOROPLASTIC"/>
    <property type="match status" value="1"/>
</dbReference>
<proteinExistence type="inferred from homology"/>
<keyword evidence="5 8" id="KW-0812">Transmembrane</keyword>
<evidence type="ECO:0000313" key="10">
    <source>
        <dbReference type="Proteomes" id="UP000533269"/>
    </source>
</evidence>
<feature type="transmembrane region" description="Helical" evidence="8">
    <location>
        <begin position="158"/>
        <end position="181"/>
    </location>
</feature>
<comment type="similarity">
    <text evidence="2">Belongs to the multi antimicrobial extrusion (MATE) (TC 2.A.66.1) family.</text>
</comment>
<dbReference type="InterPro" id="IPR002528">
    <property type="entry name" value="MATE_fam"/>
</dbReference>
<dbReference type="GO" id="GO:0005886">
    <property type="term" value="C:plasma membrane"/>
    <property type="evidence" value="ECO:0007669"/>
    <property type="project" value="UniProtKB-SubCell"/>
</dbReference>
<reference evidence="9 10" key="2">
    <citation type="submission" date="2020-08" db="EMBL/GenBank/DDBJ databases">
        <authorList>
            <person name="Partida-Martinez L."/>
            <person name="Huntemann M."/>
            <person name="Clum A."/>
            <person name="Wang J."/>
            <person name="Palaniappan K."/>
            <person name="Ritter S."/>
            <person name="Chen I.-M."/>
            <person name="Stamatis D."/>
            <person name="Reddy T."/>
            <person name="O'Malley R."/>
            <person name="Daum C."/>
            <person name="Shapiro N."/>
            <person name="Ivanova N."/>
            <person name="Kyrpides N."/>
            <person name="Woyke T."/>
        </authorList>
    </citation>
    <scope>NUCLEOTIDE SEQUENCE [LARGE SCALE GENOMIC DNA]</scope>
    <source>
        <strain evidence="9 10">AS2.23</strain>
    </source>
</reference>
<evidence type="ECO:0000256" key="7">
    <source>
        <dbReference type="ARBA" id="ARBA00023136"/>
    </source>
</evidence>
<keyword evidence="6 8" id="KW-1133">Transmembrane helix</keyword>
<comment type="caution">
    <text evidence="9">The sequence shown here is derived from an EMBL/GenBank/DDBJ whole genome shotgun (WGS) entry which is preliminary data.</text>
</comment>
<protein>
    <submittedName>
        <fullName evidence="9">Putative MATE family efflux protein</fullName>
    </submittedName>
</protein>
<dbReference type="GO" id="GO:0015297">
    <property type="term" value="F:antiporter activity"/>
    <property type="evidence" value="ECO:0007669"/>
    <property type="project" value="InterPro"/>
</dbReference>
<dbReference type="EMBL" id="JACHVY010000003">
    <property type="protein sequence ID" value="MBB2902681.1"/>
    <property type="molecule type" value="Genomic_DNA"/>
</dbReference>
<evidence type="ECO:0000256" key="5">
    <source>
        <dbReference type="ARBA" id="ARBA00022692"/>
    </source>
</evidence>
<accession>A0A7W4TQN8</accession>
<comment type="subcellular location">
    <subcellularLocation>
        <location evidence="1">Cell membrane</location>
        <topology evidence="1">Multi-pass membrane protein</topology>
    </subcellularLocation>
</comment>
<dbReference type="RefSeq" id="WP_183392392.1">
    <property type="nucleotide sequence ID" value="NZ_JACHVY010000003.1"/>
</dbReference>
<gene>
    <name evidence="9" type="ORF">FHR75_003512</name>
</gene>
<dbReference type="InterPro" id="IPR048279">
    <property type="entry name" value="MdtK-like"/>
</dbReference>
<evidence type="ECO:0000256" key="1">
    <source>
        <dbReference type="ARBA" id="ARBA00004651"/>
    </source>
</evidence>
<feature type="transmembrane region" description="Helical" evidence="8">
    <location>
        <begin position="127"/>
        <end position="151"/>
    </location>
</feature>
<dbReference type="InterPro" id="IPR044644">
    <property type="entry name" value="DinF-like"/>
</dbReference>